<sequence>MYNMQVFSLVLLVATVHNIRCAENGQNHWISSHLATKTPYDSKRDDPFHESHEWIPANIPQGYKIEHIDVLYRHGTRYPSRQKLSIWWTELNSLNKIVGHEKLSEALKILSSF</sequence>
<dbReference type="SUPFAM" id="SSF53254">
    <property type="entry name" value="Phosphoglycerate mutase-like"/>
    <property type="match status" value="1"/>
</dbReference>
<dbReference type="InterPro" id="IPR029033">
    <property type="entry name" value="His_PPase_superfam"/>
</dbReference>
<dbReference type="InParanoid" id="H2ZCE4"/>
<name>H2ZCE4_CIOSA</name>
<accession>H2ZCE4</accession>
<protein>
    <submittedName>
        <fullName evidence="2">Uncharacterized protein</fullName>
    </submittedName>
</protein>
<dbReference type="Gene3D" id="3.40.50.1240">
    <property type="entry name" value="Phosphoglycerate mutase-like"/>
    <property type="match status" value="1"/>
</dbReference>
<proteinExistence type="predicted"/>
<dbReference type="InterPro" id="IPR033379">
    <property type="entry name" value="Acid_Pase_AS"/>
</dbReference>
<keyword evidence="1" id="KW-0732">Signal</keyword>
<feature type="chain" id="PRO_5003579197" evidence="1">
    <location>
        <begin position="22"/>
        <end position="113"/>
    </location>
</feature>
<dbReference type="Proteomes" id="UP000007875">
    <property type="component" value="Unassembled WGS sequence"/>
</dbReference>
<organism evidence="2 3">
    <name type="scientific">Ciona savignyi</name>
    <name type="common">Pacific transparent sea squirt</name>
    <dbReference type="NCBI Taxonomy" id="51511"/>
    <lineage>
        <taxon>Eukaryota</taxon>
        <taxon>Metazoa</taxon>
        <taxon>Chordata</taxon>
        <taxon>Tunicata</taxon>
        <taxon>Ascidiacea</taxon>
        <taxon>Phlebobranchia</taxon>
        <taxon>Cionidae</taxon>
        <taxon>Ciona</taxon>
    </lineage>
</organism>
<dbReference type="HOGENOM" id="CLU_2132647_0_0_1"/>
<keyword evidence="3" id="KW-1185">Reference proteome</keyword>
<reference evidence="2" key="2">
    <citation type="submission" date="2025-08" db="UniProtKB">
        <authorList>
            <consortium name="Ensembl"/>
        </authorList>
    </citation>
    <scope>IDENTIFICATION</scope>
</reference>
<evidence type="ECO:0000313" key="3">
    <source>
        <dbReference type="Proteomes" id="UP000007875"/>
    </source>
</evidence>
<dbReference type="PROSITE" id="PS00616">
    <property type="entry name" value="HIS_ACID_PHOSPHAT_1"/>
    <property type="match status" value="1"/>
</dbReference>
<dbReference type="AlphaFoldDB" id="H2ZCE4"/>
<evidence type="ECO:0000256" key="1">
    <source>
        <dbReference type="SAM" id="SignalP"/>
    </source>
</evidence>
<evidence type="ECO:0000313" key="2">
    <source>
        <dbReference type="Ensembl" id="ENSCSAVP00000015260.1"/>
    </source>
</evidence>
<feature type="signal peptide" evidence="1">
    <location>
        <begin position="1"/>
        <end position="21"/>
    </location>
</feature>
<reference evidence="2" key="3">
    <citation type="submission" date="2025-09" db="UniProtKB">
        <authorList>
            <consortium name="Ensembl"/>
        </authorList>
    </citation>
    <scope>IDENTIFICATION</scope>
</reference>
<reference evidence="3" key="1">
    <citation type="submission" date="2003-08" db="EMBL/GenBank/DDBJ databases">
        <authorList>
            <person name="Birren B."/>
            <person name="Nusbaum C."/>
            <person name="Abebe A."/>
            <person name="Abouelleil A."/>
            <person name="Adekoya E."/>
            <person name="Ait-zahra M."/>
            <person name="Allen N."/>
            <person name="Allen T."/>
            <person name="An P."/>
            <person name="Anderson M."/>
            <person name="Anderson S."/>
            <person name="Arachchi H."/>
            <person name="Armbruster J."/>
            <person name="Bachantsang P."/>
            <person name="Baldwin J."/>
            <person name="Barry A."/>
            <person name="Bayul T."/>
            <person name="Blitshsteyn B."/>
            <person name="Bloom T."/>
            <person name="Blye J."/>
            <person name="Boguslavskiy L."/>
            <person name="Borowsky M."/>
            <person name="Boukhgalter B."/>
            <person name="Brunache A."/>
            <person name="Butler J."/>
            <person name="Calixte N."/>
            <person name="Calvo S."/>
            <person name="Camarata J."/>
            <person name="Campo K."/>
            <person name="Chang J."/>
            <person name="Cheshatsang Y."/>
            <person name="Citroen M."/>
            <person name="Collymore A."/>
            <person name="Considine T."/>
            <person name="Cook A."/>
            <person name="Cooke P."/>
            <person name="Corum B."/>
            <person name="Cuomo C."/>
            <person name="David R."/>
            <person name="Dawoe T."/>
            <person name="Degray S."/>
            <person name="Dodge S."/>
            <person name="Dooley K."/>
            <person name="Dorje P."/>
            <person name="Dorjee K."/>
            <person name="Dorris L."/>
            <person name="Duffey N."/>
            <person name="Dupes A."/>
            <person name="Elkins T."/>
            <person name="Engels R."/>
            <person name="Erickson J."/>
            <person name="Farina A."/>
            <person name="Faro S."/>
            <person name="Ferreira P."/>
            <person name="Fischer H."/>
            <person name="Fitzgerald M."/>
            <person name="Foley K."/>
            <person name="Gage D."/>
            <person name="Galagan J."/>
            <person name="Gearin G."/>
            <person name="Gnerre S."/>
            <person name="Gnirke A."/>
            <person name="Goyette A."/>
            <person name="Graham J."/>
            <person name="Grandbois E."/>
            <person name="Gyaltsen K."/>
            <person name="Hafez N."/>
            <person name="Hagopian D."/>
            <person name="Hagos B."/>
            <person name="Hall J."/>
            <person name="Hatcher B."/>
            <person name="Heller A."/>
            <person name="Higgins H."/>
            <person name="Honan T."/>
            <person name="Horn A."/>
            <person name="Houde N."/>
            <person name="Hughes L."/>
            <person name="Hulme W."/>
            <person name="Husby E."/>
            <person name="Iliev I."/>
            <person name="Jaffe D."/>
            <person name="Jones C."/>
            <person name="Kamal M."/>
            <person name="Kamat A."/>
            <person name="Kamvysselis M."/>
            <person name="Karlsson E."/>
            <person name="Kells C."/>
            <person name="Kieu A."/>
            <person name="Kisner P."/>
            <person name="Kodira C."/>
            <person name="Kulbokas E."/>
            <person name="Labutti K."/>
            <person name="Lama D."/>
            <person name="Landers T."/>
            <person name="Leger J."/>
            <person name="Levine S."/>
            <person name="Lewis D."/>
            <person name="Lewis T."/>
            <person name="Lindblad-toh K."/>
            <person name="Liu X."/>
            <person name="Lokyitsang T."/>
            <person name="Lokyitsang Y."/>
            <person name="Lucien O."/>
            <person name="Lui A."/>
            <person name="Ma L.J."/>
            <person name="Mabbitt R."/>
            <person name="Macdonald J."/>
            <person name="Maclean C."/>
            <person name="Major J."/>
            <person name="Manning J."/>
            <person name="Marabella R."/>
            <person name="Maru K."/>
            <person name="Matthews C."/>
            <person name="Mauceli E."/>
            <person name="Mccarthy M."/>
            <person name="Mcdonough S."/>
            <person name="Mcghee T."/>
            <person name="Meldrim J."/>
            <person name="Meneus L."/>
            <person name="Mesirov J."/>
            <person name="Mihalev A."/>
            <person name="Mihova T."/>
            <person name="Mikkelsen T."/>
            <person name="Mlenga V."/>
            <person name="Moru K."/>
            <person name="Mozes J."/>
            <person name="Mulrain L."/>
            <person name="Munson G."/>
            <person name="Naylor J."/>
            <person name="Newes C."/>
            <person name="Nguyen C."/>
            <person name="Nguyen N."/>
            <person name="Nguyen T."/>
            <person name="Nicol R."/>
            <person name="Nielsen C."/>
            <person name="Nizzari M."/>
            <person name="Norbu C."/>
            <person name="Norbu N."/>
            <person name="O'donnell P."/>
            <person name="Okoawo O."/>
            <person name="O'leary S."/>
            <person name="Omotosho B."/>
            <person name="O'neill K."/>
            <person name="Osman S."/>
            <person name="Parker S."/>
            <person name="Perrin D."/>
            <person name="Phunkhang P."/>
            <person name="Piqani B."/>
            <person name="Purcell S."/>
            <person name="Rachupka T."/>
            <person name="Ramasamy U."/>
            <person name="Rameau R."/>
            <person name="Ray V."/>
            <person name="Raymond C."/>
            <person name="Retta R."/>
            <person name="Richardson S."/>
            <person name="Rise C."/>
            <person name="Rodriguez J."/>
            <person name="Rogers J."/>
            <person name="Rogov P."/>
            <person name="Rutman M."/>
            <person name="Schupbach R."/>
            <person name="Seaman C."/>
            <person name="Settipalli S."/>
            <person name="Sharpe T."/>
            <person name="Sheridan J."/>
            <person name="Sherpa N."/>
            <person name="Shi J."/>
            <person name="Smirnov S."/>
            <person name="Smith C."/>
            <person name="Sougnez C."/>
            <person name="Spencer B."/>
            <person name="Stalker J."/>
            <person name="Stange-thomann N."/>
            <person name="Stavropoulos S."/>
            <person name="Stetson K."/>
            <person name="Stone C."/>
            <person name="Stone S."/>
            <person name="Stubbs M."/>
            <person name="Talamas J."/>
            <person name="Tchuinga P."/>
            <person name="Tenzing P."/>
            <person name="Tesfaye S."/>
            <person name="Theodore J."/>
            <person name="Thoulutsang Y."/>
            <person name="Topham K."/>
            <person name="Towey S."/>
            <person name="Tsamla T."/>
            <person name="Tsomo N."/>
            <person name="Vallee D."/>
            <person name="Vassiliev H."/>
            <person name="Venkataraman V."/>
            <person name="Vinson J."/>
            <person name="Vo A."/>
            <person name="Wade C."/>
            <person name="Wang S."/>
            <person name="Wangchuk T."/>
            <person name="Wangdi T."/>
            <person name="Whittaker C."/>
            <person name="Wilkinson J."/>
            <person name="Wu Y."/>
            <person name="Wyman D."/>
            <person name="Yadav S."/>
            <person name="Yang S."/>
            <person name="Yang X."/>
            <person name="Yeager S."/>
            <person name="Yee E."/>
            <person name="Young G."/>
            <person name="Zainoun J."/>
            <person name="Zembeck L."/>
            <person name="Zimmer A."/>
            <person name="Zody M."/>
            <person name="Lander E."/>
        </authorList>
    </citation>
    <scope>NUCLEOTIDE SEQUENCE [LARGE SCALE GENOMIC DNA]</scope>
</reference>
<dbReference type="Ensembl" id="ENSCSAVT00000015434.1">
    <property type="protein sequence ID" value="ENSCSAVP00000015260.1"/>
    <property type="gene ID" value="ENSCSAVG00000008958.1"/>
</dbReference>